<feature type="compositionally biased region" description="Basic and acidic residues" evidence="15">
    <location>
        <begin position="852"/>
        <end position="872"/>
    </location>
</feature>
<dbReference type="GO" id="GO:0005634">
    <property type="term" value="C:nucleus"/>
    <property type="evidence" value="ECO:0007669"/>
    <property type="project" value="UniProtKB-SubCell"/>
</dbReference>
<evidence type="ECO:0000256" key="4">
    <source>
        <dbReference type="ARBA" id="ARBA00014232"/>
    </source>
</evidence>
<dbReference type="EMBL" id="JACCJC010000029">
    <property type="protein sequence ID" value="KAF6234571.1"/>
    <property type="molecule type" value="Genomic_DNA"/>
</dbReference>
<evidence type="ECO:0000256" key="6">
    <source>
        <dbReference type="ARBA" id="ARBA00022454"/>
    </source>
</evidence>
<comment type="catalytic activity">
    <reaction evidence="14">
        <text>L-lysyl(20)-[histone H4] + 3 S-adenosyl-L-methionine = N(6),N(6),N(6)-trimethyl-L-lysyl(20)-[histone H4] + 3 S-adenosyl-L-homocysteine + 3 H(+)</text>
        <dbReference type="Rhea" id="RHEA:64456"/>
        <dbReference type="Rhea" id="RHEA-COMP:15554"/>
        <dbReference type="Rhea" id="RHEA-COMP:15998"/>
        <dbReference type="ChEBI" id="CHEBI:15378"/>
        <dbReference type="ChEBI" id="CHEBI:29969"/>
        <dbReference type="ChEBI" id="CHEBI:57856"/>
        <dbReference type="ChEBI" id="CHEBI:59789"/>
        <dbReference type="ChEBI" id="CHEBI:61961"/>
        <dbReference type="EC" id="2.1.1.372"/>
    </reaction>
</comment>
<reference evidence="17 18" key="1">
    <citation type="journal article" date="2020" name="Genomics">
        <title>Complete, high-quality genomes from long-read metagenomic sequencing of two wolf lichen thalli reveals enigmatic genome architecture.</title>
        <authorList>
            <person name="McKenzie S.K."/>
            <person name="Walston R.F."/>
            <person name="Allen J.L."/>
        </authorList>
    </citation>
    <scope>NUCLEOTIDE SEQUENCE [LARGE SCALE GENOMIC DNA]</scope>
    <source>
        <strain evidence="17">WasteWater2</strain>
    </source>
</reference>
<evidence type="ECO:0000256" key="5">
    <source>
        <dbReference type="ARBA" id="ARBA00015413"/>
    </source>
</evidence>
<gene>
    <name evidence="17" type="ORF">HO173_007197</name>
</gene>
<dbReference type="EC" id="2.1.1.372" evidence="12"/>
<feature type="region of interest" description="Disordered" evidence="15">
    <location>
        <begin position="851"/>
        <end position="872"/>
    </location>
</feature>
<evidence type="ECO:0000256" key="10">
    <source>
        <dbReference type="ARBA" id="ARBA00022853"/>
    </source>
</evidence>
<feature type="region of interest" description="Disordered" evidence="15">
    <location>
        <begin position="411"/>
        <end position="442"/>
    </location>
</feature>
<comment type="caution">
    <text evidence="17">The sequence shown here is derived from an EMBL/GenBank/DDBJ whole genome shotgun (WGS) entry which is preliminary data.</text>
</comment>
<evidence type="ECO:0000256" key="8">
    <source>
        <dbReference type="ARBA" id="ARBA00022679"/>
    </source>
</evidence>
<feature type="region of interest" description="Disordered" evidence="15">
    <location>
        <begin position="371"/>
        <end position="395"/>
    </location>
</feature>
<evidence type="ECO:0000313" key="17">
    <source>
        <dbReference type="EMBL" id="KAF6234571.1"/>
    </source>
</evidence>
<keyword evidence="7" id="KW-0489">Methyltransferase</keyword>
<sequence>MMGRARKDATPPDTPPKKERLTLTQLAGHDDILTDALVDHVYFWTTIRKNRAKYNLTRGISEYDVCSILLHDVIVGKDSHKAEASLLQLAGFKKYFGLLKTEREKEDFRRHMRKYINIWLPDCPFEVSTTNRYTIVTQEASTTARRSIKQGDSIKYLCGNLVAMTPEEEKDLDLTRRDFSIVMSSRKKTPSLFLGPARFSNHDCNANARLVTRGSDGMQVYAVRNIRVGEEITVNYGENYFGEGNCECLCGTCEAEGRNGWPGSNSSAISSGLSTPMTMSEPELEMAEISYRSSRKRMSESDSDLTAGSMSSGDDEGTPIKKRKSGTGRAITSFGIEATGDLVPSHAVKESKPGSPLRQVLNVTDIVIPAEDGNQGTRQGLSLKKAGQHGKTTQSQDDILAAVRAAFAGFSATTKPQSHPSKGKRSAQKTYPSPRSYSDSKTPYKFKSPFSFLTGITSANSSGRKQNFLRARTIRSPLNSRKQSVQSSSLSSLQGSSSISEKDSTFDDRFRPDSSSATTPSAGLEGGIDWNLPPQLAFSPSSSGLTSLSSPLSSLPSIAENDDDEPSPHNLDSTPRKRGRPRKIGRMVPLGSKPKPIPRTPKKVRGLQPTIELDIPSTRTPGDYIRTHLLLGESFSRWVDCRTCSACWVQANGYQTRKECPRCERHSKLYGYQWPKTDKLGKGDDEERVMDHRTVHRFIPPDEEKEERKKGRGVLRAGNMGSERDDSTGDDYESERTDSRVRSGGGCGRTRGKIREAVADGGLSMMMEDWADKGRAVLGTRPDGAIVMQRAEMEIIVRSYASFKEGARFAFLGRWICVGEEEGDGEGEEEETMKMRRKRKRTVKARKSVLLETRHGTAEQKVEEAGSKETSA</sequence>
<evidence type="ECO:0000256" key="13">
    <source>
        <dbReference type="ARBA" id="ARBA00030653"/>
    </source>
</evidence>
<evidence type="ECO:0000256" key="7">
    <source>
        <dbReference type="ARBA" id="ARBA00022603"/>
    </source>
</evidence>
<dbReference type="Gene3D" id="2.170.270.10">
    <property type="entry name" value="SET domain"/>
    <property type="match status" value="1"/>
</dbReference>
<evidence type="ECO:0000256" key="14">
    <source>
        <dbReference type="ARBA" id="ARBA00048081"/>
    </source>
</evidence>
<evidence type="ECO:0000256" key="12">
    <source>
        <dbReference type="ARBA" id="ARBA00024057"/>
    </source>
</evidence>
<dbReference type="SMART" id="SM00317">
    <property type="entry name" value="SET"/>
    <property type="match status" value="1"/>
</dbReference>
<dbReference type="PANTHER" id="PTHR12977:SF4">
    <property type="entry name" value="HISTONE-LYSINE N-METHYLTRANSFERASE KMT5B"/>
    <property type="match status" value="1"/>
</dbReference>
<organism evidence="17 18">
    <name type="scientific">Letharia columbiana</name>
    <dbReference type="NCBI Taxonomy" id="112416"/>
    <lineage>
        <taxon>Eukaryota</taxon>
        <taxon>Fungi</taxon>
        <taxon>Dikarya</taxon>
        <taxon>Ascomycota</taxon>
        <taxon>Pezizomycotina</taxon>
        <taxon>Lecanoromycetes</taxon>
        <taxon>OSLEUM clade</taxon>
        <taxon>Lecanoromycetidae</taxon>
        <taxon>Lecanorales</taxon>
        <taxon>Lecanorineae</taxon>
        <taxon>Parmeliaceae</taxon>
        <taxon>Letharia</taxon>
    </lineage>
</organism>
<dbReference type="Pfam" id="PF00856">
    <property type="entry name" value="SET"/>
    <property type="match status" value="1"/>
</dbReference>
<feature type="region of interest" description="Disordered" evidence="15">
    <location>
        <begin position="289"/>
        <end position="329"/>
    </location>
</feature>
<dbReference type="RefSeq" id="XP_037163962.1">
    <property type="nucleotide sequence ID" value="XM_037309101.1"/>
</dbReference>
<dbReference type="InterPro" id="IPR046341">
    <property type="entry name" value="SET_dom_sf"/>
</dbReference>
<dbReference type="GeneID" id="59288854"/>
<keyword evidence="10" id="KW-0156">Chromatin regulator</keyword>
<dbReference type="GO" id="GO:0005694">
    <property type="term" value="C:chromosome"/>
    <property type="evidence" value="ECO:0007669"/>
    <property type="project" value="UniProtKB-SubCell"/>
</dbReference>
<dbReference type="InterPro" id="IPR041938">
    <property type="entry name" value="Hist-Lys_N-MTase_N"/>
</dbReference>
<dbReference type="PROSITE" id="PS51567">
    <property type="entry name" value="SAM_MT43_SUVAR420_1"/>
    <property type="match status" value="1"/>
</dbReference>
<protein>
    <recommendedName>
        <fullName evidence="5">Histone-lysine N-methyltransferase SET9</fullName>
        <ecNumber evidence="12">2.1.1.372</ecNumber>
    </recommendedName>
    <alternativeName>
        <fullName evidence="4">Histone-lysine N-methyltransferase set9</fullName>
    </alternativeName>
    <alternativeName>
        <fullName evidence="13">SET domain protein 9</fullName>
    </alternativeName>
</protein>
<dbReference type="PROSITE" id="PS50280">
    <property type="entry name" value="SET"/>
    <property type="match status" value="1"/>
</dbReference>
<dbReference type="PANTHER" id="PTHR12977">
    <property type="entry name" value="SUPPRESSOR OF VARIEGATION 4-20-RELATED"/>
    <property type="match status" value="1"/>
</dbReference>
<feature type="compositionally biased region" description="Low complexity" evidence="15">
    <location>
        <begin position="540"/>
        <end position="557"/>
    </location>
</feature>
<evidence type="ECO:0000259" key="16">
    <source>
        <dbReference type="PROSITE" id="PS50280"/>
    </source>
</evidence>
<dbReference type="OrthoDB" id="6627536at2759"/>
<dbReference type="GO" id="GO:0140943">
    <property type="term" value="F:histone H4K20 trimethyltransferase activity"/>
    <property type="evidence" value="ECO:0007669"/>
    <property type="project" value="UniProtKB-EC"/>
</dbReference>
<keyword evidence="8" id="KW-0808">Transferase</keyword>
<feature type="region of interest" description="Disordered" evidence="15">
    <location>
        <begin position="473"/>
        <end position="528"/>
    </location>
</feature>
<accession>A0A8H6FTU1</accession>
<evidence type="ECO:0000256" key="15">
    <source>
        <dbReference type="SAM" id="MobiDB-lite"/>
    </source>
</evidence>
<feature type="compositionally biased region" description="Basic and acidic residues" evidence="15">
    <location>
        <begin position="500"/>
        <end position="512"/>
    </location>
</feature>
<feature type="compositionally biased region" description="Basic residues" evidence="15">
    <location>
        <begin position="576"/>
        <end position="585"/>
    </location>
</feature>
<comment type="function">
    <text evidence="1">Histone methyltransferase that trimethylates 'Lys-20' of histone H4 to form H4K20me3.</text>
</comment>
<keyword evidence="11" id="KW-0539">Nucleus</keyword>
<feature type="compositionally biased region" description="Basic and acidic residues" evidence="15">
    <location>
        <begin position="681"/>
        <end position="709"/>
    </location>
</feature>
<evidence type="ECO:0000256" key="2">
    <source>
        <dbReference type="ARBA" id="ARBA00004123"/>
    </source>
</evidence>
<dbReference type="GO" id="GO:0032259">
    <property type="term" value="P:methylation"/>
    <property type="evidence" value="ECO:0007669"/>
    <property type="project" value="UniProtKB-KW"/>
</dbReference>
<keyword evidence="9" id="KW-0949">S-adenosyl-L-methionine</keyword>
<comment type="subcellular location">
    <subcellularLocation>
        <location evidence="3">Chromosome</location>
    </subcellularLocation>
    <subcellularLocation>
        <location evidence="2">Nucleus</location>
    </subcellularLocation>
</comment>
<dbReference type="InterPro" id="IPR025783">
    <property type="entry name" value="Set9_fungi"/>
</dbReference>
<feature type="compositionally biased region" description="Low complexity" evidence="15">
    <location>
        <begin position="478"/>
        <end position="499"/>
    </location>
</feature>
<dbReference type="Gene3D" id="1.10.10.1700">
    <property type="entry name" value="Histone-lysine N-methyltransferase"/>
    <property type="match status" value="1"/>
</dbReference>
<dbReference type="AlphaFoldDB" id="A0A8H6FTU1"/>
<proteinExistence type="predicted"/>
<keyword evidence="18" id="KW-1185">Reference proteome</keyword>
<dbReference type="SUPFAM" id="SSF82199">
    <property type="entry name" value="SET domain"/>
    <property type="match status" value="1"/>
</dbReference>
<evidence type="ECO:0000256" key="3">
    <source>
        <dbReference type="ARBA" id="ARBA00004286"/>
    </source>
</evidence>
<feature type="compositionally biased region" description="Polar residues" evidence="15">
    <location>
        <begin position="428"/>
        <end position="441"/>
    </location>
</feature>
<dbReference type="InterPro" id="IPR039977">
    <property type="entry name" value="Suv4-20/Set9"/>
</dbReference>
<dbReference type="InterPro" id="IPR001214">
    <property type="entry name" value="SET_dom"/>
</dbReference>
<dbReference type="Proteomes" id="UP000578531">
    <property type="component" value="Unassembled WGS sequence"/>
</dbReference>
<feature type="region of interest" description="Disordered" evidence="15">
    <location>
        <begin position="681"/>
        <end position="751"/>
    </location>
</feature>
<keyword evidence="6" id="KW-0158">Chromosome</keyword>
<feature type="region of interest" description="Disordered" evidence="15">
    <location>
        <begin position="540"/>
        <end position="603"/>
    </location>
</feature>
<evidence type="ECO:0000256" key="9">
    <source>
        <dbReference type="ARBA" id="ARBA00022691"/>
    </source>
</evidence>
<dbReference type="CDD" id="cd10524">
    <property type="entry name" value="SET_Suv4-20-like"/>
    <property type="match status" value="1"/>
</dbReference>
<evidence type="ECO:0000256" key="1">
    <source>
        <dbReference type="ARBA" id="ARBA00001984"/>
    </source>
</evidence>
<name>A0A8H6FTU1_9LECA</name>
<evidence type="ECO:0000256" key="11">
    <source>
        <dbReference type="ARBA" id="ARBA00023242"/>
    </source>
</evidence>
<feature type="domain" description="SET" evidence="16">
    <location>
        <begin position="123"/>
        <end position="237"/>
    </location>
</feature>
<evidence type="ECO:0000313" key="18">
    <source>
        <dbReference type="Proteomes" id="UP000578531"/>
    </source>
</evidence>